<name>A0A8J2J813_9HEXA</name>
<dbReference type="OrthoDB" id="6513042at2759"/>
<reference evidence="3" key="1">
    <citation type="submission" date="2021-06" db="EMBL/GenBank/DDBJ databases">
        <authorList>
            <person name="Hodson N. C."/>
            <person name="Mongue J. A."/>
            <person name="Jaron S. K."/>
        </authorList>
    </citation>
    <scope>NUCLEOTIDE SEQUENCE</scope>
</reference>
<keyword evidence="4" id="KW-1185">Reference proteome</keyword>
<dbReference type="PANTHER" id="PTHR45418:SF5">
    <property type="entry name" value="BRCA2-INTERACTING PROTEIN-LIKE-RELATED"/>
    <property type="match status" value="1"/>
</dbReference>
<comment type="caution">
    <text evidence="3">The sequence shown here is derived from an EMBL/GenBank/DDBJ whole genome shotgun (WGS) entry which is preliminary data.</text>
</comment>
<organism evidence="3 4">
    <name type="scientific">Allacma fusca</name>
    <dbReference type="NCBI Taxonomy" id="39272"/>
    <lineage>
        <taxon>Eukaryota</taxon>
        <taxon>Metazoa</taxon>
        <taxon>Ecdysozoa</taxon>
        <taxon>Arthropoda</taxon>
        <taxon>Hexapoda</taxon>
        <taxon>Collembola</taxon>
        <taxon>Symphypleona</taxon>
        <taxon>Sminthuridae</taxon>
        <taxon>Allacma</taxon>
    </lineage>
</organism>
<evidence type="ECO:0000256" key="2">
    <source>
        <dbReference type="ARBA" id="ARBA00022490"/>
    </source>
</evidence>
<proteinExistence type="predicted"/>
<keyword evidence="2" id="KW-0963">Cytoplasm</keyword>
<gene>
    <name evidence="3" type="ORF">AFUS01_LOCUS4056</name>
</gene>
<sequence length="777" mass="89234">MWVLKKLNIWNYPTEPEPGVPADVTQVVEVETPTPAAAPKQVKEPQRKLNLEGEITILDKSLSMGVISNFYRFKVEDVDPDLKRSAKVIFNAVYDNDSTFWMATDIQPKPSQLELEIKERSMYKTVNYKVEKILPDRVIVGPGSGSQAQSTDMKLELTKSDLPQVVVGDWLRLSLVAVDSENGGDVSTAKVVKVEFTEKKTRVGTITKYQGRYCVDNTIFFTNEVIEGGRTPQLDDRVRVIAIASDQEVSNFPHHGVVGGHYLFRKRALCITYDNVTSRQTKNNVVSTNGSDDWIDEEPVINSREEYFKELIADKNKVRIRPNRTISFQSKKLKSTSSKVVTIENLSEKTIFLSRILNNGVQDVAKFELIFEEGLLNTNEMLIPLQPHCPWNFEVKCTPYQFGRTKELLTFDFGTFQIGRWLFVHSLAPDQNDTSLYMPDIVGLDWQKRKLGHNPENLMVERNMRVISAPLLVRTPFFIPNKIKSYGVPRNLLRCFKEEDEETLLKLYPTTKDELSYKNYVQRFQVSLWFEEIENLLARREYDMHDVVLQPDRDGHMITVPRLREFYPPVLMGDPVQVFESLKSAEIYRGTIMKILFPDEDPPKILIRFHEKFNRTYDGGPRTVQFGLGRTSFKRMHFAIEHAIDFLGPQWLFPFELTLEEPRICFIEDAEDNYHPAIKACDPQSQQLKQQNSQVVQVVKERQDKRSRSLWSFQGNVTVPFRLDAVYFLEETSRILVTVPSNAAADLIAEKLVATTIDKQSQVILAGDPEQLGPETS</sequence>
<dbReference type="GO" id="GO:0005737">
    <property type="term" value="C:cytoplasm"/>
    <property type="evidence" value="ECO:0007669"/>
    <property type="project" value="UniProtKB-SubCell"/>
</dbReference>
<evidence type="ECO:0000256" key="1">
    <source>
        <dbReference type="ARBA" id="ARBA00004496"/>
    </source>
</evidence>
<evidence type="ECO:0000313" key="3">
    <source>
        <dbReference type="EMBL" id="CAG7697911.1"/>
    </source>
</evidence>
<dbReference type="EMBL" id="CAJVCH010025095">
    <property type="protein sequence ID" value="CAG7697911.1"/>
    <property type="molecule type" value="Genomic_DNA"/>
</dbReference>
<dbReference type="Proteomes" id="UP000708208">
    <property type="component" value="Unassembled WGS sequence"/>
</dbReference>
<comment type="subcellular location">
    <subcellularLocation>
        <location evidence="1">Cytoplasm</location>
    </subcellularLocation>
</comment>
<accession>A0A8J2J813</accession>
<dbReference type="PANTHER" id="PTHR45418">
    <property type="entry name" value="CANCER/TESTIS ANTIGEN 55"/>
    <property type="match status" value="1"/>
</dbReference>
<evidence type="ECO:0000313" key="4">
    <source>
        <dbReference type="Proteomes" id="UP000708208"/>
    </source>
</evidence>
<dbReference type="AlphaFoldDB" id="A0A8J2J813"/>
<protein>
    <submittedName>
        <fullName evidence="3">Uncharacterized protein</fullName>
    </submittedName>
</protein>